<proteinExistence type="predicted"/>
<protein>
    <submittedName>
        <fullName evidence="2">Uncharacterized protein</fullName>
    </submittedName>
</protein>
<feature type="region of interest" description="Disordered" evidence="1">
    <location>
        <begin position="1"/>
        <end position="21"/>
    </location>
</feature>
<dbReference type="AlphaFoldDB" id="W9Q876"/>
<reference evidence="2" key="1">
    <citation type="submission" date="2011-10" db="EMBL/GenBank/DDBJ databases">
        <title>The Genome Sequence of Fusarium oxysporum HDV247.</title>
        <authorList>
            <consortium name="The Broad Institute Genome Sequencing Platform"/>
            <person name="Ma L.-J."/>
            <person name="Gale L.R."/>
            <person name="Schwartz D.C."/>
            <person name="Zhou S."/>
            <person name="Corby-Kistler H."/>
            <person name="Young S.K."/>
            <person name="Zeng Q."/>
            <person name="Gargeya S."/>
            <person name="Fitzgerald M."/>
            <person name="Haas B."/>
            <person name="Abouelleil A."/>
            <person name="Alvarado L."/>
            <person name="Arachchi H.M."/>
            <person name="Berlin A."/>
            <person name="Brown A."/>
            <person name="Chapman S.B."/>
            <person name="Chen Z."/>
            <person name="Dunbar C."/>
            <person name="Freedman E."/>
            <person name="Gearin G."/>
            <person name="Goldberg J."/>
            <person name="Griggs A."/>
            <person name="Gujja S."/>
            <person name="Heiman D."/>
            <person name="Howarth C."/>
            <person name="Larson L."/>
            <person name="Lui A."/>
            <person name="MacDonald P.J.P."/>
            <person name="Montmayeur A."/>
            <person name="Murphy C."/>
            <person name="Neiman D."/>
            <person name="Pearson M."/>
            <person name="Priest M."/>
            <person name="Roberts A."/>
            <person name="Saif S."/>
            <person name="Shea T."/>
            <person name="Shenoy N."/>
            <person name="Sisk P."/>
            <person name="Stolte C."/>
            <person name="Sykes S."/>
            <person name="Wortman J."/>
            <person name="Nusbaum C."/>
            <person name="Birren B."/>
        </authorList>
    </citation>
    <scope>NUCLEOTIDE SEQUENCE [LARGE SCALE GENOMIC DNA]</scope>
    <source>
        <strain evidence="2">HDV247</strain>
    </source>
</reference>
<organism evidence="2">
    <name type="scientific">Fusarium oxysporum f. sp. pisi HDV247</name>
    <dbReference type="NCBI Taxonomy" id="1080344"/>
    <lineage>
        <taxon>Eukaryota</taxon>
        <taxon>Fungi</taxon>
        <taxon>Dikarya</taxon>
        <taxon>Ascomycota</taxon>
        <taxon>Pezizomycotina</taxon>
        <taxon>Sordariomycetes</taxon>
        <taxon>Hypocreomycetidae</taxon>
        <taxon>Hypocreales</taxon>
        <taxon>Nectriaceae</taxon>
        <taxon>Fusarium</taxon>
        <taxon>Fusarium oxysporum species complex</taxon>
    </lineage>
</organism>
<name>W9Q876_FUSOX</name>
<gene>
    <name evidence="2" type="ORF">FOVG_01427</name>
</gene>
<accession>W9Q876</accession>
<dbReference type="HOGENOM" id="CLU_3125074_0_0_1"/>
<sequence>MIGEEKQQAKKGASSHAPMIMSRKTKFPHVYHGRAEYGYNGGLLGEGFKR</sequence>
<reference evidence="2" key="2">
    <citation type="submission" date="2012-05" db="EMBL/GenBank/DDBJ databases">
        <title>Annotation of the Genome Sequence of Fusarium oxysporum HDV247.</title>
        <authorList>
            <consortium name="The Broad Institute Genomics Platform"/>
            <person name="Ma L.-J."/>
            <person name="Corby-Kistler H."/>
            <person name="Broz K."/>
            <person name="Gale L.R."/>
            <person name="Jonkers W."/>
            <person name="O'Donnell K."/>
            <person name="Ploetz R."/>
            <person name="Steinberg C."/>
            <person name="Schwartz D.C."/>
            <person name="VanEtten H."/>
            <person name="Zhou S."/>
            <person name="Young S.K."/>
            <person name="Zeng Q."/>
            <person name="Gargeya S."/>
            <person name="Fitzgerald M."/>
            <person name="Abouelleil A."/>
            <person name="Alvarado L."/>
            <person name="Chapman S.B."/>
            <person name="Gainer-Dewar J."/>
            <person name="Goldberg J."/>
            <person name="Griggs A."/>
            <person name="Gujja S."/>
            <person name="Hansen M."/>
            <person name="Howarth C."/>
            <person name="Imamovic A."/>
            <person name="Ireland A."/>
            <person name="Larimer J."/>
            <person name="McCowan C."/>
            <person name="Murphy C."/>
            <person name="Pearson M."/>
            <person name="Poon T.W."/>
            <person name="Priest M."/>
            <person name="Roberts A."/>
            <person name="Saif S."/>
            <person name="Shea T."/>
            <person name="Sykes S."/>
            <person name="Wortman J."/>
            <person name="Nusbaum C."/>
            <person name="Birren B."/>
        </authorList>
    </citation>
    <scope>NUCLEOTIDE SEQUENCE</scope>
    <source>
        <strain evidence="2">HDV247</strain>
    </source>
</reference>
<evidence type="ECO:0000313" key="2">
    <source>
        <dbReference type="EMBL" id="EXA53693.1"/>
    </source>
</evidence>
<evidence type="ECO:0000256" key="1">
    <source>
        <dbReference type="SAM" id="MobiDB-lite"/>
    </source>
</evidence>
<dbReference type="EMBL" id="JH650968">
    <property type="protein sequence ID" value="EXA53693.1"/>
    <property type="molecule type" value="Genomic_DNA"/>
</dbReference>
<dbReference type="Proteomes" id="UP000030751">
    <property type="component" value="Unassembled WGS sequence"/>
</dbReference>